<comment type="subcellular location">
    <subcellularLocation>
        <location evidence="1">Endoplasmic reticulum</location>
    </subcellularLocation>
</comment>
<comment type="caution">
    <text evidence="6">The sequence shown here is derived from an EMBL/GenBank/DDBJ whole genome shotgun (WGS) entry which is preliminary data.</text>
</comment>
<dbReference type="GO" id="GO:0006890">
    <property type="term" value="P:retrograde vesicle-mediated transport, Golgi to endoplasmic reticulum"/>
    <property type="evidence" value="ECO:0007669"/>
    <property type="project" value="InterPro"/>
</dbReference>
<keyword evidence="3" id="KW-0256">Endoplasmic reticulum</keyword>
<proteinExistence type="predicted"/>
<keyword evidence="7" id="KW-1185">Reference proteome</keyword>
<evidence type="ECO:0000256" key="1">
    <source>
        <dbReference type="ARBA" id="ARBA00004240"/>
    </source>
</evidence>
<dbReference type="PANTHER" id="PTHR40787">
    <property type="entry name" value="SECRETED PROTEIN"/>
    <property type="match status" value="1"/>
</dbReference>
<evidence type="ECO:0000313" key="7">
    <source>
        <dbReference type="Proteomes" id="UP001165120"/>
    </source>
</evidence>
<dbReference type="GO" id="GO:0005783">
    <property type="term" value="C:endoplasmic reticulum"/>
    <property type="evidence" value="ECO:0007669"/>
    <property type="project" value="UniProtKB-SubCell"/>
</dbReference>
<gene>
    <name evidence="6" type="ORF">Cboi02_000348800</name>
</gene>
<evidence type="ECO:0000259" key="5">
    <source>
        <dbReference type="Pfam" id="PF08314"/>
    </source>
</evidence>
<keyword evidence="2" id="KW-0813">Transport</keyword>
<dbReference type="EMBL" id="BSXN01001211">
    <property type="protein sequence ID" value="GME72138.1"/>
    <property type="molecule type" value="Genomic_DNA"/>
</dbReference>
<accession>A0A9W6T4D9</accession>
<keyword evidence="4" id="KW-0653">Protein transport</keyword>
<evidence type="ECO:0000256" key="3">
    <source>
        <dbReference type="ARBA" id="ARBA00022824"/>
    </source>
</evidence>
<dbReference type="AlphaFoldDB" id="A0A9W6T4D9"/>
<name>A0A9W6T4D9_CANBO</name>
<dbReference type="Pfam" id="PF08314">
    <property type="entry name" value="Sec39"/>
    <property type="match status" value="1"/>
</dbReference>
<feature type="domain" description="Sec39" evidence="5">
    <location>
        <begin position="68"/>
        <end position="768"/>
    </location>
</feature>
<dbReference type="Proteomes" id="UP001165120">
    <property type="component" value="Unassembled WGS sequence"/>
</dbReference>
<organism evidence="6 7">
    <name type="scientific">Candida boidinii</name>
    <name type="common">Yeast</name>
    <dbReference type="NCBI Taxonomy" id="5477"/>
    <lineage>
        <taxon>Eukaryota</taxon>
        <taxon>Fungi</taxon>
        <taxon>Dikarya</taxon>
        <taxon>Ascomycota</taxon>
        <taxon>Saccharomycotina</taxon>
        <taxon>Pichiomycetes</taxon>
        <taxon>Pichiales</taxon>
        <taxon>Pichiaceae</taxon>
        <taxon>Ogataea</taxon>
        <taxon>Ogataea/Candida clade</taxon>
    </lineage>
</organism>
<evidence type="ECO:0000256" key="4">
    <source>
        <dbReference type="ARBA" id="ARBA00022927"/>
    </source>
</evidence>
<dbReference type="PANTHER" id="PTHR40787:SF3">
    <property type="entry name" value="PROTEIN TRANSPORT PROTEIN SEC39"/>
    <property type="match status" value="1"/>
</dbReference>
<dbReference type="InterPro" id="IPR013244">
    <property type="entry name" value="Sec39_domain"/>
</dbReference>
<protein>
    <submittedName>
        <fullName evidence="6">Unnamed protein product</fullName>
    </submittedName>
</protein>
<sequence>MHSEKDLYKLYLALHVSLTNATSTVELSEIFEQVVPIVYESTVKEKLQKKKVFCSLNQIIQIVVLSITDIVNPSAVLEFFLNFLTLLEDHCSLAKNGATIATVDIEKLIKSIQYDISDILEVSEPTLKERATRLADFNNIIYKDNNFNLVLEESEFNHTFFQNIFAQFVIQRVQIVNKIIQDLSYFEKSLNIARSSRFCIHEGILDKWICGLFFPLLALSDYDDTPLNIAYVSNDLSDHEIVKMMFTAYLKDRRSTFVIQSIIVPYISIYKNNKSWNKFNEMLQNFIASKSLSTTDITTVLDTFDIICEVMREDLLLKNLKINKQDAVFFFRIIVQALLETQSVSLKCLIQMKEILVLSRALITSNNTEHDKNFTDLHLDVRNIKNFVNSCEPTENVINYLLNLVAISERFYANKLSLIQISQLGDASSKDQLRELSKFIDNESKFSFDVKQWKIILNSTYWVYKNTSILNKVDTSDLDVMIREKLLELRAFKVYESLNFNDYNDLPKEKQKSLLLSHAWKYYNLSTNLDKRIGYFKSCVDCVNLLGDEFDNDSDVIQLKNLINANYRLLNYKLFFQSGVPITPKRILERRDPFSVIRRLLELNEDSTIELPELYNILVELIIGFNCVGDDKEYQYYYLSYNEKLNPLMVKLKLLYLEFIVTEGNFQKSQEHCIALLDLAIECKEGSTVVSSLRNISLEDTIYELVKANWVIFFQIAKSDNSGSDEESIDVSRNERVGDSQLKQLVLSKLIVVVPDEFNSNVLELWKLINHTRSSDTDSNISLFEEEFRSDIQISSGYNMTSRSTNFQERLQRSMNSAASEVFNQTSANKFGSGILGWAIGS</sequence>
<dbReference type="GO" id="GO:0015031">
    <property type="term" value="P:protein transport"/>
    <property type="evidence" value="ECO:0007669"/>
    <property type="project" value="UniProtKB-KW"/>
</dbReference>
<evidence type="ECO:0000313" key="6">
    <source>
        <dbReference type="EMBL" id="GME72138.1"/>
    </source>
</evidence>
<evidence type="ECO:0000256" key="2">
    <source>
        <dbReference type="ARBA" id="ARBA00022448"/>
    </source>
</evidence>
<reference evidence="6" key="1">
    <citation type="submission" date="2023-04" db="EMBL/GenBank/DDBJ databases">
        <title>Candida boidinii NBRC 10035.</title>
        <authorList>
            <person name="Ichikawa N."/>
            <person name="Sato H."/>
            <person name="Tonouchi N."/>
        </authorList>
    </citation>
    <scope>NUCLEOTIDE SEQUENCE</scope>
    <source>
        <strain evidence="6">NBRC 10035</strain>
    </source>
</reference>